<keyword evidence="3" id="KW-1185">Reference proteome</keyword>
<dbReference type="EMBL" id="BORR01000002">
    <property type="protein sequence ID" value="GIO35798.1"/>
    <property type="molecule type" value="Genomic_DNA"/>
</dbReference>
<name>A0A919XQR2_9BACL</name>
<evidence type="ECO:0000313" key="3">
    <source>
        <dbReference type="Proteomes" id="UP000681162"/>
    </source>
</evidence>
<sequence>MRKTIAVLAASIILLAGCGTKTDTAASSMDASSSAVAKASQSGTVHLTFWHAMGGTNEGVVKEVSKISTIR</sequence>
<evidence type="ECO:0008006" key="4">
    <source>
        <dbReference type="Google" id="ProtNLM"/>
    </source>
</evidence>
<feature type="chain" id="PRO_5038105442" description="ABC transporter substrate-binding protein" evidence="1">
    <location>
        <begin position="26"/>
        <end position="71"/>
    </location>
</feature>
<feature type="signal peptide" evidence="1">
    <location>
        <begin position="1"/>
        <end position="25"/>
    </location>
</feature>
<accession>A0A919XQR2</accession>
<dbReference type="PROSITE" id="PS51257">
    <property type="entry name" value="PROKAR_LIPOPROTEIN"/>
    <property type="match status" value="1"/>
</dbReference>
<proteinExistence type="predicted"/>
<comment type="caution">
    <text evidence="2">The sequence shown here is derived from an EMBL/GenBank/DDBJ whole genome shotgun (WGS) entry which is preliminary data.</text>
</comment>
<evidence type="ECO:0000313" key="2">
    <source>
        <dbReference type="EMBL" id="GIO35798.1"/>
    </source>
</evidence>
<dbReference type="AlphaFoldDB" id="A0A919XQR2"/>
<reference evidence="2 3" key="1">
    <citation type="submission" date="2021-03" db="EMBL/GenBank/DDBJ databases">
        <title>Antimicrobial resistance genes in bacteria isolated from Japanese honey, and their potential for conferring macrolide and lincosamide resistance in the American foulbrood pathogen Paenibacillus larvae.</title>
        <authorList>
            <person name="Okamoto M."/>
            <person name="Kumagai M."/>
            <person name="Kanamori H."/>
            <person name="Takamatsu D."/>
        </authorList>
    </citation>
    <scope>NUCLEOTIDE SEQUENCE [LARGE SCALE GENOMIC DNA]</scope>
    <source>
        <strain evidence="2 3">J41TS12</strain>
    </source>
</reference>
<dbReference type="Proteomes" id="UP000681162">
    <property type="component" value="Unassembled WGS sequence"/>
</dbReference>
<organism evidence="2 3">
    <name type="scientific">Paenibacillus antibioticophila</name>
    <dbReference type="NCBI Taxonomy" id="1274374"/>
    <lineage>
        <taxon>Bacteria</taxon>
        <taxon>Bacillati</taxon>
        <taxon>Bacillota</taxon>
        <taxon>Bacilli</taxon>
        <taxon>Bacillales</taxon>
        <taxon>Paenibacillaceae</taxon>
        <taxon>Paenibacillus</taxon>
    </lineage>
</organism>
<evidence type="ECO:0000256" key="1">
    <source>
        <dbReference type="SAM" id="SignalP"/>
    </source>
</evidence>
<dbReference type="RefSeq" id="WP_212938195.1">
    <property type="nucleotide sequence ID" value="NZ_BORR01000002.1"/>
</dbReference>
<protein>
    <recommendedName>
        <fullName evidence="4">ABC transporter substrate-binding protein</fullName>
    </recommendedName>
</protein>
<keyword evidence="1" id="KW-0732">Signal</keyword>
<gene>
    <name evidence="2" type="ORF">J41TS12_06590</name>
</gene>